<dbReference type="Proteomes" id="UP000824225">
    <property type="component" value="Unassembled WGS sequence"/>
</dbReference>
<feature type="signal peptide" evidence="1">
    <location>
        <begin position="1"/>
        <end position="24"/>
    </location>
</feature>
<dbReference type="EMBL" id="DXAN01000001">
    <property type="protein sequence ID" value="HJA07563.1"/>
    <property type="molecule type" value="Genomic_DNA"/>
</dbReference>
<dbReference type="Gene3D" id="2.40.160.170">
    <property type="match status" value="1"/>
</dbReference>
<feature type="chain" id="PRO_5038985739" description="Outer membrane protein beta-barrel domain-containing protein" evidence="1">
    <location>
        <begin position="25"/>
        <end position="225"/>
    </location>
</feature>
<organism evidence="2 3">
    <name type="scientific">Candidatus Mailhella merdigallinarum</name>
    <dbReference type="NCBI Taxonomy" id="2838658"/>
    <lineage>
        <taxon>Bacteria</taxon>
        <taxon>Pseudomonadati</taxon>
        <taxon>Thermodesulfobacteriota</taxon>
        <taxon>Desulfovibrionia</taxon>
        <taxon>Desulfovibrionales</taxon>
        <taxon>Desulfovibrionaceae</taxon>
        <taxon>Mailhella</taxon>
    </lineage>
</organism>
<gene>
    <name evidence="2" type="ORF">H9962_00010</name>
</gene>
<reference evidence="2" key="2">
    <citation type="submission" date="2021-04" db="EMBL/GenBank/DDBJ databases">
        <authorList>
            <person name="Gilroy R."/>
        </authorList>
    </citation>
    <scope>NUCLEOTIDE SEQUENCE</scope>
    <source>
        <strain evidence="2">CHK186-16707</strain>
    </source>
</reference>
<evidence type="ECO:0000313" key="3">
    <source>
        <dbReference type="Proteomes" id="UP000824225"/>
    </source>
</evidence>
<sequence>MRYSILYLCLVCTILALHPQILSAATSAQAVPWTLSPVIGTLGAGLEFGYRPHALWGVRLSATVHPLPDKIELNRVSYKADGSSFGAGLLFDLFPRRNGFRLSAGLYRFRLKADISSRMRFQNPIYDAISRQTSGAALWNRFGPYFGIGWTGGAGQGRGLSWHGSLGGLYIGKADVGYNLPDISVPPHLRRKYAARLRQVRESVTRQVHRYRWYPVISAGLAYRF</sequence>
<evidence type="ECO:0008006" key="4">
    <source>
        <dbReference type="Google" id="ProtNLM"/>
    </source>
</evidence>
<dbReference type="AlphaFoldDB" id="A0A9D2KLK3"/>
<keyword evidence="1" id="KW-0732">Signal</keyword>
<name>A0A9D2KLK3_9BACT</name>
<accession>A0A9D2KLK3</accession>
<protein>
    <recommendedName>
        <fullName evidence="4">Outer membrane protein beta-barrel domain-containing protein</fullName>
    </recommendedName>
</protein>
<comment type="caution">
    <text evidence="2">The sequence shown here is derived from an EMBL/GenBank/DDBJ whole genome shotgun (WGS) entry which is preliminary data.</text>
</comment>
<proteinExistence type="predicted"/>
<evidence type="ECO:0000313" key="2">
    <source>
        <dbReference type="EMBL" id="HJA07563.1"/>
    </source>
</evidence>
<evidence type="ECO:0000256" key="1">
    <source>
        <dbReference type="SAM" id="SignalP"/>
    </source>
</evidence>
<reference evidence="2" key="1">
    <citation type="journal article" date="2021" name="PeerJ">
        <title>Extensive microbial diversity within the chicken gut microbiome revealed by metagenomics and culture.</title>
        <authorList>
            <person name="Gilroy R."/>
            <person name="Ravi A."/>
            <person name="Getino M."/>
            <person name="Pursley I."/>
            <person name="Horton D.L."/>
            <person name="Alikhan N.F."/>
            <person name="Baker D."/>
            <person name="Gharbi K."/>
            <person name="Hall N."/>
            <person name="Watson M."/>
            <person name="Adriaenssens E.M."/>
            <person name="Foster-Nyarko E."/>
            <person name="Jarju S."/>
            <person name="Secka A."/>
            <person name="Antonio M."/>
            <person name="Oren A."/>
            <person name="Chaudhuri R.R."/>
            <person name="La Ragione R."/>
            <person name="Hildebrand F."/>
            <person name="Pallen M.J."/>
        </authorList>
    </citation>
    <scope>NUCLEOTIDE SEQUENCE</scope>
    <source>
        <strain evidence="2">CHK186-16707</strain>
    </source>
</reference>